<name>A0A175Y9R6_DAUCS</name>
<accession>A0A175Y9R6</accession>
<dbReference type="OMA" id="WWAVGEI"/>
<dbReference type="EMBL" id="CP093343">
    <property type="protein sequence ID" value="WOG82513.1"/>
    <property type="molecule type" value="Genomic_DNA"/>
</dbReference>
<dbReference type="KEGG" id="dcr:108192715"/>
<dbReference type="PANTHER" id="PTHR34116">
    <property type="entry name" value="PLASMINOGEN ACTIVATOR INHIBITOR"/>
    <property type="match status" value="1"/>
</dbReference>
<dbReference type="OrthoDB" id="1869454at2759"/>
<organism evidence="1 2">
    <name type="scientific">Daucus carota subsp. sativus</name>
    <name type="common">Carrot</name>
    <dbReference type="NCBI Taxonomy" id="79200"/>
    <lineage>
        <taxon>Eukaryota</taxon>
        <taxon>Viridiplantae</taxon>
        <taxon>Streptophyta</taxon>
        <taxon>Embryophyta</taxon>
        <taxon>Tracheophyta</taxon>
        <taxon>Spermatophyta</taxon>
        <taxon>Magnoliopsida</taxon>
        <taxon>eudicotyledons</taxon>
        <taxon>Gunneridae</taxon>
        <taxon>Pentapetalae</taxon>
        <taxon>asterids</taxon>
        <taxon>campanulids</taxon>
        <taxon>Apiales</taxon>
        <taxon>Apiaceae</taxon>
        <taxon>Apioideae</taxon>
        <taxon>Scandiceae</taxon>
        <taxon>Daucinae</taxon>
        <taxon>Daucus</taxon>
        <taxon>Daucus sect. Daucus</taxon>
    </lineage>
</organism>
<sequence>MPQKRFDADALGVVTVCLVSIFVVFAFFCIVYCVYFRTRVRRQGFVRLGYFNGPWIIRITFILFAIWWCVGEIIRLNLLRSEGRLLNVNLEWQRTVCKGYIVSNLGFAEPCFLLTLVFLLRGSLQGTESETLSQKWNCKTAGYILLYCFPMFVLQLMVIIIGPRLNKGGSYSHQLPRYFTNTVAASMSKNAADVALCTYPLLSTIFLGIFATVLTAYLFWLGSRILYLVINKGLHKRVYTLIISVTSFVPLRVILLGLSVLSKPEHVWFETLSFLAFLSLLCCSGFGVCILVYFPIADSLALRNVQDMEAGSSDDQQDTVSLITNQSPLEEISLGRNSGTSAKRGSISFRTMDQDHQTSGTFVELSLFSASQHSSPPGSPQLMGWPMLHPA</sequence>
<dbReference type="Proteomes" id="UP000077755">
    <property type="component" value="Chromosome 1"/>
</dbReference>
<evidence type="ECO:0000313" key="1">
    <source>
        <dbReference type="EMBL" id="WOG82513.1"/>
    </source>
</evidence>
<dbReference type="PANTHER" id="PTHR34116:SF2">
    <property type="entry name" value="THH1_TOM1_TOM3 DOMAIN-CONTAINING PROTEIN"/>
    <property type="match status" value="1"/>
</dbReference>
<evidence type="ECO:0000313" key="2">
    <source>
        <dbReference type="Proteomes" id="UP000077755"/>
    </source>
</evidence>
<keyword evidence="2" id="KW-1185">Reference proteome</keyword>
<protein>
    <submittedName>
        <fullName evidence="1">Uncharacterized protein</fullName>
    </submittedName>
</protein>
<dbReference type="AlphaFoldDB" id="A0A175Y9R6"/>
<dbReference type="InterPro" id="IPR016971">
    <property type="entry name" value="UCP031277"/>
</dbReference>
<dbReference type="PIRSF" id="PIRSF031277">
    <property type="entry name" value="UCP031277"/>
    <property type="match status" value="1"/>
</dbReference>
<reference evidence="1" key="1">
    <citation type="journal article" date="2016" name="Nat. Genet.">
        <title>A high-quality carrot genome assembly provides new insights into carotenoid accumulation and asterid genome evolution.</title>
        <authorList>
            <person name="Iorizzo M."/>
            <person name="Ellison S."/>
            <person name="Senalik D."/>
            <person name="Zeng P."/>
            <person name="Satapoomin P."/>
            <person name="Huang J."/>
            <person name="Bowman M."/>
            <person name="Iovene M."/>
            <person name="Sanseverino W."/>
            <person name="Cavagnaro P."/>
            <person name="Yildiz M."/>
            <person name="Macko-Podgorni A."/>
            <person name="Moranska E."/>
            <person name="Grzebelus E."/>
            <person name="Grzebelus D."/>
            <person name="Ashrafi H."/>
            <person name="Zheng Z."/>
            <person name="Cheng S."/>
            <person name="Spooner D."/>
            <person name="Van Deynze A."/>
            <person name="Simon P."/>
        </authorList>
    </citation>
    <scope>NUCLEOTIDE SEQUENCE</scope>
    <source>
        <tissue evidence="1">Leaf</tissue>
    </source>
</reference>
<reference evidence="1" key="2">
    <citation type="submission" date="2022-03" db="EMBL/GenBank/DDBJ databases">
        <title>Draft title - Genomic analysis of global carrot germplasm unveils the trajectory of domestication and the origin of high carotenoid orange carrot.</title>
        <authorList>
            <person name="Iorizzo M."/>
            <person name="Ellison S."/>
            <person name="Senalik D."/>
            <person name="Macko-Podgorni A."/>
            <person name="Grzebelus D."/>
            <person name="Bostan H."/>
            <person name="Rolling W."/>
            <person name="Curaba J."/>
            <person name="Simon P."/>
        </authorList>
    </citation>
    <scope>NUCLEOTIDE SEQUENCE</scope>
    <source>
        <tissue evidence="1">Leaf</tissue>
    </source>
</reference>
<gene>
    <name evidence="1" type="ORF">DCAR_0101678</name>
</gene>
<proteinExistence type="predicted"/>
<dbReference type="Gramene" id="KZM80324">
    <property type="protein sequence ID" value="KZM80324"/>
    <property type="gene ID" value="DCAR_031795"/>
</dbReference>